<evidence type="ECO:0008006" key="4">
    <source>
        <dbReference type="Google" id="ProtNLM"/>
    </source>
</evidence>
<organism evidence="2 3">
    <name type="scientific">Crocodylus porosus</name>
    <name type="common">Saltwater crocodile</name>
    <name type="synonym">Estuarine crocodile</name>
    <dbReference type="NCBI Taxonomy" id="8502"/>
    <lineage>
        <taxon>Eukaryota</taxon>
        <taxon>Metazoa</taxon>
        <taxon>Chordata</taxon>
        <taxon>Craniata</taxon>
        <taxon>Vertebrata</taxon>
        <taxon>Euteleostomi</taxon>
        <taxon>Archelosauria</taxon>
        <taxon>Archosauria</taxon>
        <taxon>Crocodylia</taxon>
        <taxon>Longirostres</taxon>
        <taxon>Crocodylidae</taxon>
        <taxon>Crocodylus</taxon>
    </lineage>
</organism>
<dbReference type="AlphaFoldDB" id="A0A7M4FI42"/>
<dbReference type="PANTHER" id="PTHR22442:SF4">
    <property type="entry name" value="PROTEIN FAM169BP"/>
    <property type="match status" value="1"/>
</dbReference>
<evidence type="ECO:0000313" key="3">
    <source>
        <dbReference type="Proteomes" id="UP000594220"/>
    </source>
</evidence>
<evidence type="ECO:0000256" key="1">
    <source>
        <dbReference type="SAM" id="MobiDB-lite"/>
    </source>
</evidence>
<dbReference type="OMA" id="SWWPTED"/>
<dbReference type="InterPro" id="IPR029625">
    <property type="entry name" value="FAM169"/>
</dbReference>
<accession>A0A7M4FI42</accession>
<dbReference type="GeneTree" id="ENSGT00510000048902"/>
<dbReference type="PANTHER" id="PTHR22442">
    <property type="match status" value="1"/>
</dbReference>
<feature type="compositionally biased region" description="Basic and acidic residues" evidence="1">
    <location>
        <begin position="277"/>
        <end position="287"/>
    </location>
</feature>
<gene>
    <name evidence="2" type="primary">FAM169B</name>
</gene>
<dbReference type="Proteomes" id="UP000594220">
    <property type="component" value="Unplaced"/>
</dbReference>
<dbReference type="Ensembl" id="ENSCPRT00005029691.1">
    <property type="protein sequence ID" value="ENSCPRP00005025426.1"/>
    <property type="gene ID" value="ENSCPRG00005017641.1"/>
</dbReference>
<proteinExistence type="predicted"/>
<feature type="compositionally biased region" description="Basic and acidic residues" evidence="1">
    <location>
        <begin position="294"/>
        <end position="328"/>
    </location>
</feature>
<feature type="region of interest" description="Disordered" evidence="1">
    <location>
        <begin position="275"/>
        <end position="359"/>
    </location>
</feature>
<evidence type="ECO:0000313" key="2">
    <source>
        <dbReference type="Ensembl" id="ENSCPRP00005025426.1"/>
    </source>
</evidence>
<sequence>MGPRREGRGQLYPVDIAGGKPEIFQVAAEAYYAKLLQQASSSPNFFSMPGGEKVKLDASCVRFLPVYRDDTSCKILVLTNPQDKETVLAVYLNQSWWPVEEIVKTADPAREGLIPVQTFGERIVLFVLNYIVFGMLERSSANDAFFVPHSATECAKILWSNGDAVAFYTFKIKGSLCNNNTSQCYFLPVLDTIFVRRKNRGCGLGMTMLKDFCQSFGTEDALGISCPISGAMYQVCRRFLQAHSEEQERLWEVEAPGDWSQRVNIWLKIRLGPGLPESHHHSSEDKGGCPIAQTHDDEPKRSDAGQMNKGEERVPDGGEVAQDGKENADDTATEARPLDLQATREEDFSSGVPDAQQCKGSRKRFLHGSNVTVVASGKLERVATP</sequence>
<protein>
    <recommendedName>
        <fullName evidence="4">Family with sequence similarity 169 member B</fullName>
    </recommendedName>
</protein>
<keyword evidence="3" id="KW-1185">Reference proteome</keyword>
<name>A0A7M4FI42_CROPO</name>
<reference evidence="2" key="2">
    <citation type="submission" date="2025-09" db="UniProtKB">
        <authorList>
            <consortium name="Ensembl"/>
        </authorList>
    </citation>
    <scope>IDENTIFICATION</scope>
</reference>
<reference evidence="2" key="1">
    <citation type="submission" date="2025-08" db="UniProtKB">
        <authorList>
            <consortium name="Ensembl"/>
        </authorList>
    </citation>
    <scope>IDENTIFICATION</scope>
</reference>